<dbReference type="InterPro" id="IPR003653">
    <property type="entry name" value="Peptidase_C48_C"/>
</dbReference>
<keyword evidence="7" id="KW-1185">Reference proteome</keyword>
<evidence type="ECO:0000259" key="5">
    <source>
        <dbReference type="PROSITE" id="PS50600"/>
    </source>
</evidence>
<dbReference type="Gene3D" id="3.40.395.10">
    <property type="entry name" value="Adenoviral Proteinase, Chain A"/>
    <property type="match status" value="1"/>
</dbReference>
<proteinExistence type="inferred from homology"/>
<evidence type="ECO:0000256" key="1">
    <source>
        <dbReference type="ARBA" id="ARBA00005234"/>
    </source>
</evidence>
<dbReference type="PROSITE" id="PS50600">
    <property type="entry name" value="ULP_PROTEASE"/>
    <property type="match status" value="1"/>
</dbReference>
<evidence type="ECO:0000313" key="7">
    <source>
        <dbReference type="Proteomes" id="UP001151760"/>
    </source>
</evidence>
<keyword evidence="2 6" id="KW-0645">Protease</keyword>
<dbReference type="GO" id="GO:0006508">
    <property type="term" value="P:proteolysis"/>
    <property type="evidence" value="ECO:0007669"/>
    <property type="project" value="UniProtKB-KW"/>
</dbReference>
<evidence type="ECO:0000256" key="2">
    <source>
        <dbReference type="ARBA" id="ARBA00022670"/>
    </source>
</evidence>
<evidence type="ECO:0000256" key="3">
    <source>
        <dbReference type="ARBA" id="ARBA00022801"/>
    </source>
</evidence>
<dbReference type="EMBL" id="BQNB010021741">
    <property type="protein sequence ID" value="GJU09592.1"/>
    <property type="molecule type" value="Genomic_DNA"/>
</dbReference>
<keyword evidence="3" id="KW-0378">Hydrolase</keyword>
<sequence>MFLKYVRAKKRAIESCRHVKFENLEQCDDVEVIEVDNGNVGYSGNVVEVIDVGNGNVGDSGNAVEVIDVGNGNVGDSGNVVEVIDVDEESSGSGEVEEIRAKYKELNQLNDVMDVEVGSPLHKKLDGSVERRGPSLRKLRHDIKLKELRRASWQKSHPVKKEEEEEDVVHDLFNPLTEEEEERVATALSYSNRENVLVNHENSNIMITGKALQCLRPHAWLNDEVINVYLELLKERERREPKKYLKCHFFNTFFYKKLVGGRTKTGYDYESVKRWTAQKKLGYSLDECDKIFVPIHKEIHWCLAVINKKDKKFQYLDSLGGADKKVLRALAKYITDEVKDKTGKSIDVTSWEQEFVTNLPSQENGYDCGMFMIKYIDFYSRDIGLCFSQEDMPYFRKRTAKEILMLRAN</sequence>
<accession>A0ABQ5JAL4</accession>
<dbReference type="PANTHER" id="PTHR12606">
    <property type="entry name" value="SENTRIN/SUMO-SPECIFIC PROTEASE"/>
    <property type="match status" value="1"/>
</dbReference>
<dbReference type="GO" id="GO:0008233">
    <property type="term" value="F:peptidase activity"/>
    <property type="evidence" value="ECO:0007669"/>
    <property type="project" value="UniProtKB-KW"/>
</dbReference>
<name>A0ABQ5JAL4_9ASTR</name>
<evidence type="ECO:0000313" key="6">
    <source>
        <dbReference type="EMBL" id="GJU09592.1"/>
    </source>
</evidence>
<dbReference type="Proteomes" id="UP001151760">
    <property type="component" value="Unassembled WGS sequence"/>
</dbReference>
<dbReference type="PANTHER" id="PTHR12606:SF158">
    <property type="entry name" value="ULP1 PROTEASE FAMILY, C-TERMINAL CATALYTIC DOMAIN-CONTAINING PROTEIN-RELATED"/>
    <property type="match status" value="1"/>
</dbReference>
<dbReference type="SUPFAM" id="SSF54001">
    <property type="entry name" value="Cysteine proteinases"/>
    <property type="match status" value="1"/>
</dbReference>
<dbReference type="InterPro" id="IPR038765">
    <property type="entry name" value="Papain-like_cys_pep_sf"/>
</dbReference>
<reference evidence="6" key="2">
    <citation type="submission" date="2022-01" db="EMBL/GenBank/DDBJ databases">
        <authorList>
            <person name="Yamashiro T."/>
            <person name="Shiraishi A."/>
            <person name="Satake H."/>
            <person name="Nakayama K."/>
        </authorList>
    </citation>
    <scope>NUCLEOTIDE SEQUENCE</scope>
</reference>
<gene>
    <name evidence="6" type="ORF">Tco_1131988</name>
</gene>
<dbReference type="Pfam" id="PF02902">
    <property type="entry name" value="Peptidase_C48"/>
    <property type="match status" value="1"/>
</dbReference>
<comment type="caution">
    <text evidence="6">The sequence shown here is derived from an EMBL/GenBank/DDBJ whole genome shotgun (WGS) entry which is preliminary data.</text>
</comment>
<evidence type="ECO:0000256" key="4">
    <source>
        <dbReference type="ARBA" id="ARBA00022807"/>
    </source>
</evidence>
<comment type="similarity">
    <text evidence="1">Belongs to the peptidase C48 family.</text>
</comment>
<organism evidence="6 7">
    <name type="scientific">Tanacetum coccineum</name>
    <dbReference type="NCBI Taxonomy" id="301880"/>
    <lineage>
        <taxon>Eukaryota</taxon>
        <taxon>Viridiplantae</taxon>
        <taxon>Streptophyta</taxon>
        <taxon>Embryophyta</taxon>
        <taxon>Tracheophyta</taxon>
        <taxon>Spermatophyta</taxon>
        <taxon>Magnoliopsida</taxon>
        <taxon>eudicotyledons</taxon>
        <taxon>Gunneridae</taxon>
        <taxon>Pentapetalae</taxon>
        <taxon>asterids</taxon>
        <taxon>campanulids</taxon>
        <taxon>Asterales</taxon>
        <taxon>Asteraceae</taxon>
        <taxon>Asteroideae</taxon>
        <taxon>Anthemideae</taxon>
        <taxon>Anthemidinae</taxon>
        <taxon>Tanacetum</taxon>
    </lineage>
</organism>
<keyword evidence="4" id="KW-0788">Thiol protease</keyword>
<feature type="domain" description="Ubiquitin-like protease family profile" evidence="5">
    <location>
        <begin position="205"/>
        <end position="379"/>
    </location>
</feature>
<reference evidence="6" key="1">
    <citation type="journal article" date="2022" name="Int. J. Mol. Sci.">
        <title>Draft Genome of Tanacetum Coccineum: Genomic Comparison of Closely Related Tanacetum-Family Plants.</title>
        <authorList>
            <person name="Yamashiro T."/>
            <person name="Shiraishi A."/>
            <person name="Nakayama K."/>
            <person name="Satake H."/>
        </authorList>
    </citation>
    <scope>NUCLEOTIDE SEQUENCE</scope>
</reference>
<protein>
    <submittedName>
        <fullName evidence="6">Ubiquitin-like-specific protease ESD4</fullName>
    </submittedName>
</protein>